<dbReference type="InterPro" id="IPR036291">
    <property type="entry name" value="NAD(P)-bd_dom_sf"/>
</dbReference>
<dbReference type="InterPro" id="IPR002347">
    <property type="entry name" value="SDR_fam"/>
</dbReference>
<gene>
    <name evidence="2" type="ORF">QBC35DRAFT_547566</name>
</gene>
<dbReference type="PRINTS" id="PR00081">
    <property type="entry name" value="GDHRDH"/>
</dbReference>
<dbReference type="EMBL" id="MU864657">
    <property type="protein sequence ID" value="KAK4182458.1"/>
    <property type="molecule type" value="Genomic_DNA"/>
</dbReference>
<proteinExistence type="predicted"/>
<dbReference type="GO" id="GO:0016491">
    <property type="term" value="F:oxidoreductase activity"/>
    <property type="evidence" value="ECO:0007669"/>
    <property type="project" value="UniProtKB-KW"/>
</dbReference>
<evidence type="ECO:0000313" key="2">
    <source>
        <dbReference type="EMBL" id="KAK4182458.1"/>
    </source>
</evidence>
<evidence type="ECO:0008006" key="4">
    <source>
        <dbReference type="Google" id="ProtNLM"/>
    </source>
</evidence>
<dbReference type="Pfam" id="PF00106">
    <property type="entry name" value="adh_short"/>
    <property type="match status" value="1"/>
</dbReference>
<dbReference type="AlphaFoldDB" id="A0AAN6WIW8"/>
<keyword evidence="1" id="KW-0560">Oxidoreductase</keyword>
<dbReference type="InterPro" id="IPR052228">
    <property type="entry name" value="Sec_Metab_Biosynth_Oxidored"/>
</dbReference>
<keyword evidence="3" id="KW-1185">Reference proteome</keyword>
<organism evidence="2 3">
    <name type="scientific">Podospora australis</name>
    <dbReference type="NCBI Taxonomy" id="1536484"/>
    <lineage>
        <taxon>Eukaryota</taxon>
        <taxon>Fungi</taxon>
        <taxon>Dikarya</taxon>
        <taxon>Ascomycota</taxon>
        <taxon>Pezizomycotina</taxon>
        <taxon>Sordariomycetes</taxon>
        <taxon>Sordariomycetidae</taxon>
        <taxon>Sordariales</taxon>
        <taxon>Podosporaceae</taxon>
        <taxon>Podospora</taxon>
    </lineage>
</organism>
<reference evidence="2" key="2">
    <citation type="submission" date="2023-05" db="EMBL/GenBank/DDBJ databases">
        <authorList>
            <consortium name="Lawrence Berkeley National Laboratory"/>
            <person name="Steindorff A."/>
            <person name="Hensen N."/>
            <person name="Bonometti L."/>
            <person name="Westerberg I."/>
            <person name="Brannstrom I.O."/>
            <person name="Guillou S."/>
            <person name="Cros-Aarteil S."/>
            <person name="Calhoun S."/>
            <person name="Haridas S."/>
            <person name="Kuo A."/>
            <person name="Mondo S."/>
            <person name="Pangilinan J."/>
            <person name="Riley R."/>
            <person name="Labutti K."/>
            <person name="Andreopoulos B."/>
            <person name="Lipzen A."/>
            <person name="Chen C."/>
            <person name="Yanf M."/>
            <person name="Daum C."/>
            <person name="Ng V."/>
            <person name="Clum A."/>
            <person name="Ohm R."/>
            <person name="Martin F."/>
            <person name="Silar P."/>
            <person name="Natvig D."/>
            <person name="Lalanne C."/>
            <person name="Gautier V."/>
            <person name="Ament-Velasquez S.L."/>
            <person name="Kruys A."/>
            <person name="Hutchinson M.I."/>
            <person name="Powell A.J."/>
            <person name="Barry K."/>
            <person name="Miller A.N."/>
            <person name="Grigoriev I.V."/>
            <person name="Debuchy R."/>
            <person name="Gladieux P."/>
            <person name="Thoren M.H."/>
            <person name="Johannesson H."/>
        </authorList>
    </citation>
    <scope>NUCLEOTIDE SEQUENCE</scope>
    <source>
        <strain evidence="2">PSN309</strain>
    </source>
</reference>
<dbReference type="Proteomes" id="UP001302126">
    <property type="component" value="Unassembled WGS sequence"/>
</dbReference>
<evidence type="ECO:0000313" key="3">
    <source>
        <dbReference type="Proteomes" id="UP001302126"/>
    </source>
</evidence>
<sequence length="341" mass="37497">MTSIPTILSHNASLRERIAPGFVAVFAGATSGIGLATLKVLTASLVAPRFYVIGHSKAKFTLQHLPDLTSSNAQVEIIFLEAEVSLLKDVDRVCNHILTEESHLDLLFMSPESVSLGEPQYTAENIDIIIALSYLSRMRLTANLLPLLNHDESPRVISILAGGHEKPLFIPHDQDVLLRNKENYTTTRAVNQAITLNSLAFSHLASLNPRVSFMHVYPGWVATDFLNKFLSNGGMAGKIASWMAWPVTKFAAMSPEECGQRQAFLATSDRYPSREQILSGQVEDGGAESHGGGGSGFYRVLEDGRTVGKTFLLGRIEEEEWSEKVWSLAERVFREVLAGMN</sequence>
<accession>A0AAN6WIW8</accession>
<comment type="caution">
    <text evidence="2">The sequence shown here is derived from an EMBL/GenBank/DDBJ whole genome shotgun (WGS) entry which is preliminary data.</text>
</comment>
<dbReference type="PANTHER" id="PTHR47534">
    <property type="entry name" value="YALI0E05731P"/>
    <property type="match status" value="1"/>
</dbReference>
<evidence type="ECO:0000256" key="1">
    <source>
        <dbReference type="ARBA" id="ARBA00023002"/>
    </source>
</evidence>
<reference evidence="2" key="1">
    <citation type="journal article" date="2023" name="Mol. Phylogenet. Evol.">
        <title>Genome-scale phylogeny and comparative genomics of the fungal order Sordariales.</title>
        <authorList>
            <person name="Hensen N."/>
            <person name="Bonometti L."/>
            <person name="Westerberg I."/>
            <person name="Brannstrom I.O."/>
            <person name="Guillou S."/>
            <person name="Cros-Aarteil S."/>
            <person name="Calhoun S."/>
            <person name="Haridas S."/>
            <person name="Kuo A."/>
            <person name="Mondo S."/>
            <person name="Pangilinan J."/>
            <person name="Riley R."/>
            <person name="LaButti K."/>
            <person name="Andreopoulos B."/>
            <person name="Lipzen A."/>
            <person name="Chen C."/>
            <person name="Yan M."/>
            <person name="Daum C."/>
            <person name="Ng V."/>
            <person name="Clum A."/>
            <person name="Steindorff A."/>
            <person name="Ohm R.A."/>
            <person name="Martin F."/>
            <person name="Silar P."/>
            <person name="Natvig D.O."/>
            <person name="Lalanne C."/>
            <person name="Gautier V."/>
            <person name="Ament-Velasquez S.L."/>
            <person name="Kruys A."/>
            <person name="Hutchinson M.I."/>
            <person name="Powell A.J."/>
            <person name="Barry K."/>
            <person name="Miller A.N."/>
            <person name="Grigoriev I.V."/>
            <person name="Debuchy R."/>
            <person name="Gladieux P."/>
            <person name="Hiltunen Thoren M."/>
            <person name="Johannesson H."/>
        </authorList>
    </citation>
    <scope>NUCLEOTIDE SEQUENCE</scope>
    <source>
        <strain evidence="2">PSN309</strain>
    </source>
</reference>
<protein>
    <recommendedName>
        <fullName evidence="4">Dehydrogenase/reductase</fullName>
    </recommendedName>
</protein>
<dbReference type="PANTHER" id="PTHR47534:SF3">
    <property type="entry name" value="ALCOHOL DEHYDROGENASE-LIKE C-TERMINAL DOMAIN-CONTAINING PROTEIN"/>
    <property type="match status" value="1"/>
</dbReference>
<dbReference type="Gene3D" id="3.40.50.720">
    <property type="entry name" value="NAD(P)-binding Rossmann-like Domain"/>
    <property type="match status" value="1"/>
</dbReference>
<name>A0AAN6WIW8_9PEZI</name>
<dbReference type="SUPFAM" id="SSF51735">
    <property type="entry name" value="NAD(P)-binding Rossmann-fold domains"/>
    <property type="match status" value="1"/>
</dbReference>